<dbReference type="InterPro" id="IPR036890">
    <property type="entry name" value="HATPase_C_sf"/>
</dbReference>
<dbReference type="CDD" id="cd16936">
    <property type="entry name" value="HATPase_RsbW-like"/>
    <property type="match status" value="1"/>
</dbReference>
<keyword evidence="1" id="KW-0723">Serine/threonine-protein kinase</keyword>
<dbReference type="Pfam" id="PF13581">
    <property type="entry name" value="HATPase_c_2"/>
    <property type="match status" value="1"/>
</dbReference>
<dbReference type="GO" id="GO:0016301">
    <property type="term" value="F:kinase activity"/>
    <property type="evidence" value="ECO:0007669"/>
    <property type="project" value="UniProtKB-KW"/>
</dbReference>
<keyword evidence="4" id="KW-0418">Kinase</keyword>
<gene>
    <name evidence="4" type="ORF">HC031_04660</name>
</gene>
<feature type="domain" description="MEDS" evidence="3">
    <location>
        <begin position="11"/>
        <end position="154"/>
    </location>
</feature>
<dbReference type="PANTHER" id="PTHR35526:SF3">
    <property type="entry name" value="ANTI-SIGMA-F FACTOR RSBW"/>
    <property type="match status" value="1"/>
</dbReference>
<dbReference type="PANTHER" id="PTHR35526">
    <property type="entry name" value="ANTI-SIGMA-F FACTOR RSBW-RELATED"/>
    <property type="match status" value="1"/>
</dbReference>
<dbReference type="InterPro" id="IPR050267">
    <property type="entry name" value="Anti-sigma-factor_SerPK"/>
</dbReference>
<dbReference type="InterPro" id="IPR003594">
    <property type="entry name" value="HATPase_dom"/>
</dbReference>
<reference evidence="4 5" key="1">
    <citation type="submission" date="2020-03" db="EMBL/GenBank/DDBJ databases">
        <title>WGS of the type strain of Planosporangium spp.</title>
        <authorList>
            <person name="Thawai C."/>
        </authorList>
    </citation>
    <scope>NUCLEOTIDE SEQUENCE [LARGE SCALE GENOMIC DNA]</scope>
    <source>
        <strain evidence="4 5">TBRC 5610</strain>
    </source>
</reference>
<name>A0ABX0XTA6_9ACTN</name>
<dbReference type="InterPro" id="IPR025847">
    <property type="entry name" value="MEDS_domain"/>
</dbReference>
<sequence length="321" mass="33983">MTVPTPAGYLHQLLLFTSPDDLFTAAMPGLRQGLDAGNAVILACRDADNALLADALGPHPRLACVSPDGIYTRAAAAAEAYRRMVDQRITAGARRVRVVGEPDFGADVDSAAECSRFEAICNATLARCPLTSTCAYDVGALPERVAADLTAVHPFVLTPTGPVPNGRYVDPATFLRRSEAGPHPVERTSPTAEFGAVTGLHQLAALRDQLRAVLRGQAVRPRIVTDIVAAVQELVVNGLLHGRPPVRVRLWAPSGQLVCTVTDAGSGFDDPLAGYVRAADGDPFGPGVGLWLVRQLCDRIEMEKSVSGFTVRLSTSTRAAD</sequence>
<dbReference type="Pfam" id="PF14417">
    <property type="entry name" value="MEDS"/>
    <property type="match status" value="1"/>
</dbReference>
<keyword evidence="4" id="KW-0808">Transferase</keyword>
<organism evidence="4 5">
    <name type="scientific">Planosporangium thailandense</name>
    <dbReference type="NCBI Taxonomy" id="765197"/>
    <lineage>
        <taxon>Bacteria</taxon>
        <taxon>Bacillati</taxon>
        <taxon>Actinomycetota</taxon>
        <taxon>Actinomycetes</taxon>
        <taxon>Micromonosporales</taxon>
        <taxon>Micromonosporaceae</taxon>
        <taxon>Planosporangium</taxon>
    </lineage>
</organism>
<dbReference type="NCBIfam" id="NF041045">
    <property type="entry name" value="RsbA_anti_sig"/>
    <property type="match status" value="1"/>
</dbReference>
<dbReference type="Gene3D" id="3.30.565.10">
    <property type="entry name" value="Histidine kinase-like ATPase, C-terminal domain"/>
    <property type="match status" value="1"/>
</dbReference>
<comment type="caution">
    <text evidence="4">The sequence shown here is derived from an EMBL/GenBank/DDBJ whole genome shotgun (WGS) entry which is preliminary data.</text>
</comment>
<evidence type="ECO:0000259" key="2">
    <source>
        <dbReference type="Pfam" id="PF13581"/>
    </source>
</evidence>
<proteinExistence type="predicted"/>
<keyword evidence="5" id="KW-1185">Reference proteome</keyword>
<dbReference type="RefSeq" id="WP_167923881.1">
    <property type="nucleotide sequence ID" value="NZ_JAATVY010000002.1"/>
</dbReference>
<dbReference type="Proteomes" id="UP000722989">
    <property type="component" value="Unassembled WGS sequence"/>
</dbReference>
<evidence type="ECO:0000313" key="4">
    <source>
        <dbReference type="EMBL" id="NJC69018.1"/>
    </source>
</evidence>
<dbReference type="SUPFAM" id="SSF55874">
    <property type="entry name" value="ATPase domain of HSP90 chaperone/DNA topoisomerase II/histidine kinase"/>
    <property type="match status" value="1"/>
</dbReference>
<evidence type="ECO:0000313" key="5">
    <source>
        <dbReference type="Proteomes" id="UP000722989"/>
    </source>
</evidence>
<evidence type="ECO:0000259" key="3">
    <source>
        <dbReference type="Pfam" id="PF14417"/>
    </source>
</evidence>
<evidence type="ECO:0000256" key="1">
    <source>
        <dbReference type="ARBA" id="ARBA00022527"/>
    </source>
</evidence>
<protein>
    <submittedName>
        <fullName evidence="4">Sensor histidine kinase</fullName>
    </submittedName>
</protein>
<dbReference type="InterPro" id="IPR047718">
    <property type="entry name" value="RsbA-like_anti_sig"/>
</dbReference>
<accession>A0ABX0XTA6</accession>
<dbReference type="EMBL" id="JAATVY010000002">
    <property type="protein sequence ID" value="NJC69018.1"/>
    <property type="molecule type" value="Genomic_DNA"/>
</dbReference>
<feature type="domain" description="Histidine kinase/HSP90-like ATPase" evidence="2">
    <location>
        <begin position="201"/>
        <end position="314"/>
    </location>
</feature>